<reference evidence="1 2" key="1">
    <citation type="journal article" date="2018" name="Mol. Biol. Evol.">
        <title>Broad Genomic Sampling Reveals a Smut Pathogenic Ancestry of the Fungal Clade Ustilaginomycotina.</title>
        <authorList>
            <person name="Kijpornyongpan T."/>
            <person name="Mondo S.J."/>
            <person name="Barry K."/>
            <person name="Sandor L."/>
            <person name="Lee J."/>
            <person name="Lipzen A."/>
            <person name="Pangilinan J."/>
            <person name="LaButti K."/>
            <person name="Hainaut M."/>
            <person name="Henrissat B."/>
            <person name="Grigoriev I.V."/>
            <person name="Spatafora J.W."/>
            <person name="Aime M.C."/>
        </authorList>
    </citation>
    <scope>NUCLEOTIDE SEQUENCE [LARGE SCALE GENOMIC DNA]</scope>
    <source>
        <strain evidence="1 2">MCA 4718</strain>
    </source>
</reference>
<accession>A0A316UEY7</accession>
<evidence type="ECO:0000313" key="1">
    <source>
        <dbReference type="EMBL" id="PWN23488.1"/>
    </source>
</evidence>
<proteinExistence type="predicted"/>
<dbReference type="Proteomes" id="UP000245942">
    <property type="component" value="Unassembled WGS sequence"/>
</dbReference>
<organism evidence="1 2">
    <name type="scientific">Pseudomicrostroma glucosiphilum</name>
    <dbReference type="NCBI Taxonomy" id="1684307"/>
    <lineage>
        <taxon>Eukaryota</taxon>
        <taxon>Fungi</taxon>
        <taxon>Dikarya</taxon>
        <taxon>Basidiomycota</taxon>
        <taxon>Ustilaginomycotina</taxon>
        <taxon>Exobasidiomycetes</taxon>
        <taxon>Microstromatales</taxon>
        <taxon>Microstromatales incertae sedis</taxon>
        <taxon>Pseudomicrostroma</taxon>
    </lineage>
</organism>
<dbReference type="AlphaFoldDB" id="A0A316UEY7"/>
<evidence type="ECO:0000313" key="2">
    <source>
        <dbReference type="Proteomes" id="UP000245942"/>
    </source>
</evidence>
<dbReference type="RefSeq" id="XP_025350648.1">
    <property type="nucleotide sequence ID" value="XM_025495370.1"/>
</dbReference>
<sequence>MAFMLRGRTDRSQCAQQGQLAQDGGLFMNALLTAGCSHCDGPNICGYEARNAVPSIGSNGTAIDMNKVFTTLTAIGNVLKPDFFRRCYCSCTAPDGQTQWQTGTPACCNSPIRSQASARHVALPSCRSRPVWQILARHLSHREMHTSGNALCSPNALLKRLLHCRCYLPRRRHQDPLPVSSSFCWGLLQFLLPKSSLR</sequence>
<dbReference type="EMBL" id="KZ819321">
    <property type="protein sequence ID" value="PWN23488.1"/>
    <property type="molecule type" value="Genomic_DNA"/>
</dbReference>
<protein>
    <submittedName>
        <fullName evidence="1">Uncharacterized protein</fullName>
    </submittedName>
</protein>
<dbReference type="GeneID" id="37017104"/>
<name>A0A316UEY7_9BASI</name>
<keyword evidence="2" id="KW-1185">Reference proteome</keyword>
<gene>
    <name evidence="1" type="ORF">BCV69DRAFT_576</name>
</gene>